<dbReference type="AlphaFoldDB" id="A0A6M1LJW0"/>
<dbReference type="PANTHER" id="PTHR12126">
    <property type="entry name" value="NADH-UBIQUINONE OXIDOREDUCTASE 39 KDA SUBUNIT-RELATED"/>
    <property type="match status" value="1"/>
</dbReference>
<accession>A0A6M1LJW0</accession>
<dbReference type="PANTHER" id="PTHR12126:SF11">
    <property type="entry name" value="NADH DEHYDROGENASE [UBIQUINONE] 1 ALPHA SUBCOMPLEX SUBUNIT 9, MITOCHONDRIAL"/>
    <property type="match status" value="1"/>
</dbReference>
<dbReference type="InterPro" id="IPR036291">
    <property type="entry name" value="NAD(P)-bd_dom_sf"/>
</dbReference>
<keyword evidence="1" id="KW-0472">Membrane</keyword>
<protein>
    <submittedName>
        <fullName evidence="3">SDR family oxidoreductase</fullName>
    </submittedName>
</protein>
<dbReference type="InterPro" id="IPR025695">
    <property type="entry name" value="DoxX-like"/>
</dbReference>
<feature type="transmembrane region" description="Helical" evidence="1">
    <location>
        <begin position="408"/>
        <end position="425"/>
    </location>
</feature>
<dbReference type="GO" id="GO:0044877">
    <property type="term" value="F:protein-containing complex binding"/>
    <property type="evidence" value="ECO:0007669"/>
    <property type="project" value="TreeGrafter"/>
</dbReference>
<feature type="transmembrane region" description="Helical" evidence="1">
    <location>
        <begin position="314"/>
        <end position="332"/>
    </location>
</feature>
<name>A0A6M1LJW0_9PROT</name>
<dbReference type="Pfam" id="PF13460">
    <property type="entry name" value="NAD_binding_10"/>
    <property type="match status" value="1"/>
</dbReference>
<evidence type="ECO:0000256" key="1">
    <source>
        <dbReference type="SAM" id="Phobius"/>
    </source>
</evidence>
<keyword evidence="1" id="KW-0812">Transmembrane</keyword>
<feature type="transmembrane region" description="Helical" evidence="1">
    <location>
        <begin position="377"/>
        <end position="396"/>
    </location>
</feature>
<dbReference type="SUPFAM" id="SSF51735">
    <property type="entry name" value="NAD(P)-binding Rossmann-fold domains"/>
    <property type="match status" value="1"/>
</dbReference>
<dbReference type="InterPro" id="IPR016040">
    <property type="entry name" value="NAD(P)-bd_dom"/>
</dbReference>
<dbReference type="Pfam" id="PF13781">
    <property type="entry name" value="DoxX_3"/>
    <property type="match status" value="1"/>
</dbReference>
<evidence type="ECO:0000259" key="2">
    <source>
        <dbReference type="Pfam" id="PF13460"/>
    </source>
</evidence>
<comment type="caution">
    <text evidence="3">The sequence shown here is derived from an EMBL/GenBank/DDBJ whole genome shotgun (WGS) entry which is preliminary data.</text>
</comment>
<dbReference type="InterPro" id="IPR051207">
    <property type="entry name" value="ComplexI_NDUFA9_subunit"/>
</dbReference>
<keyword evidence="1" id="KW-1133">Transmembrane helix</keyword>
<dbReference type="Proteomes" id="UP000475385">
    <property type="component" value="Unassembled WGS sequence"/>
</dbReference>
<organism evidence="3 4">
    <name type="scientific">Falsiroseomonas algicola</name>
    <dbReference type="NCBI Taxonomy" id="2716930"/>
    <lineage>
        <taxon>Bacteria</taxon>
        <taxon>Pseudomonadati</taxon>
        <taxon>Pseudomonadota</taxon>
        <taxon>Alphaproteobacteria</taxon>
        <taxon>Acetobacterales</taxon>
        <taxon>Roseomonadaceae</taxon>
        <taxon>Falsiroseomonas</taxon>
    </lineage>
</organism>
<gene>
    <name evidence="3" type="ORF">G3576_10440</name>
</gene>
<dbReference type="Gene3D" id="3.40.50.720">
    <property type="entry name" value="NAD(P)-binding Rossmann-like Domain"/>
    <property type="match status" value="1"/>
</dbReference>
<evidence type="ECO:0000313" key="4">
    <source>
        <dbReference type="Proteomes" id="UP000475385"/>
    </source>
</evidence>
<reference evidence="3 4" key="1">
    <citation type="submission" date="2020-03" db="EMBL/GenBank/DDBJ databases">
        <title>Roseomonas stagni sp. nov., isolated from pond water in Japan.</title>
        <authorList>
            <person name="Furuhata K."/>
            <person name="Miyamoto H."/>
            <person name="Goto K."/>
        </authorList>
    </citation>
    <scope>NUCLEOTIDE SEQUENCE [LARGE SCALE GENOMIC DNA]</scope>
    <source>
        <strain evidence="3 4">PeD5</strain>
    </source>
</reference>
<proteinExistence type="predicted"/>
<feature type="domain" description="NAD(P)-binding" evidence="2">
    <location>
        <begin position="7"/>
        <end position="146"/>
    </location>
</feature>
<sequence>MTILVIGGHGLVGGAVVAALLAEGHAVAGAGRGVARAAYRQPAVRWHRIDMADPGADWMPVLAGVTAVVNCAGALQDGPADSLAGVHVAGLARLVAGCEAAGVRRFIQVSAAGVGESPGAFGATKREGDACLARSGLDWLVLRPGLVLAPVAYGGSALLRALAAFPLVVPALHPGQVVQVVGADDVAAAVLASLRPGAPRGVAIDLVSLEPTTLADILTRLRGWLGLAPAPVVAVPRFVAAVGAGLADGVAWLGWRSPMRSTAIAQLAAGVPGDGAAAVALLGRPVRGLSAWLAAHPAGVQEAWFARLYLMKPAVIGMLSLFWLVSGLVGLARPAEAASVLTAAGFTQGMALAAVLGGSLADIALGLMAAHRRTARLALWGMVAVTAAYLAGATLWRPDLWLDPLGVLVKTLPAAMLALVGLALLEDR</sequence>
<feature type="transmembrane region" description="Helical" evidence="1">
    <location>
        <begin position="338"/>
        <end position="365"/>
    </location>
</feature>
<evidence type="ECO:0000313" key="3">
    <source>
        <dbReference type="EMBL" id="NGM20432.1"/>
    </source>
</evidence>
<keyword evidence="4" id="KW-1185">Reference proteome</keyword>
<dbReference type="EMBL" id="JAAIKB010000003">
    <property type="protein sequence ID" value="NGM20432.1"/>
    <property type="molecule type" value="Genomic_DNA"/>
</dbReference>